<name>A0A8J3LHY4_9ACTN</name>
<evidence type="ECO:0000313" key="3">
    <source>
        <dbReference type="Proteomes" id="UP000660339"/>
    </source>
</evidence>
<dbReference type="AlphaFoldDB" id="A0A8J3LHY4"/>
<comment type="caution">
    <text evidence="2">The sequence shown here is derived from an EMBL/GenBank/DDBJ whole genome shotgun (WGS) entry which is preliminary data.</text>
</comment>
<evidence type="ECO:0000313" key="2">
    <source>
        <dbReference type="EMBL" id="GIG15501.1"/>
    </source>
</evidence>
<reference evidence="2" key="1">
    <citation type="submission" date="2021-01" db="EMBL/GenBank/DDBJ databases">
        <title>Whole genome shotgun sequence of Catellatospora methionotrophica NBRC 14553.</title>
        <authorList>
            <person name="Komaki H."/>
            <person name="Tamura T."/>
        </authorList>
    </citation>
    <scope>NUCLEOTIDE SEQUENCE</scope>
    <source>
        <strain evidence="2">NBRC 14553</strain>
    </source>
</reference>
<keyword evidence="3" id="KW-1185">Reference proteome</keyword>
<dbReference type="InterPro" id="IPR009057">
    <property type="entry name" value="Homeodomain-like_sf"/>
</dbReference>
<dbReference type="InterPro" id="IPR036388">
    <property type="entry name" value="WH-like_DNA-bd_sf"/>
</dbReference>
<gene>
    <name evidence="2" type="ORF">Cme02nite_38330</name>
</gene>
<proteinExistence type="predicted"/>
<dbReference type="Proteomes" id="UP000660339">
    <property type="component" value="Unassembled WGS sequence"/>
</dbReference>
<sequence length="113" mass="12308">MSAPEPHVWILPGVQQGTPCVGGTRIPVETIARLVYGPGGSVQLATGSYPHLTRQQVLVACWYVGMYGTAVWSRRRWRAWAAGHADAMWAGRWNEVPDPPNGDNVQLALGSRS</sequence>
<dbReference type="Gene3D" id="1.10.10.10">
    <property type="entry name" value="Winged helix-like DNA-binding domain superfamily/Winged helix DNA-binding domain"/>
    <property type="match status" value="1"/>
</dbReference>
<feature type="region of interest" description="Disordered" evidence="1">
    <location>
        <begin position="94"/>
        <end position="113"/>
    </location>
</feature>
<evidence type="ECO:0008006" key="4">
    <source>
        <dbReference type="Google" id="ProtNLM"/>
    </source>
</evidence>
<protein>
    <recommendedName>
        <fullName evidence="4">DUF433 domain-containing protein</fullName>
    </recommendedName>
</protein>
<dbReference type="InterPro" id="IPR007367">
    <property type="entry name" value="DUF433"/>
</dbReference>
<accession>A0A8J3LHY4</accession>
<dbReference type="SUPFAM" id="SSF46689">
    <property type="entry name" value="Homeodomain-like"/>
    <property type="match status" value="1"/>
</dbReference>
<organism evidence="2 3">
    <name type="scientific">Catellatospora methionotrophica</name>
    <dbReference type="NCBI Taxonomy" id="121620"/>
    <lineage>
        <taxon>Bacteria</taxon>
        <taxon>Bacillati</taxon>
        <taxon>Actinomycetota</taxon>
        <taxon>Actinomycetes</taxon>
        <taxon>Micromonosporales</taxon>
        <taxon>Micromonosporaceae</taxon>
        <taxon>Catellatospora</taxon>
    </lineage>
</organism>
<evidence type="ECO:0000256" key="1">
    <source>
        <dbReference type="SAM" id="MobiDB-lite"/>
    </source>
</evidence>
<dbReference type="Pfam" id="PF04255">
    <property type="entry name" value="DUF433"/>
    <property type="match status" value="1"/>
</dbReference>
<dbReference type="EMBL" id="BONJ01000020">
    <property type="protein sequence ID" value="GIG15501.1"/>
    <property type="molecule type" value="Genomic_DNA"/>
</dbReference>